<gene>
    <name evidence="1" type="ORF">PHPALM_17014</name>
</gene>
<comment type="caution">
    <text evidence="1">The sequence shown here is derived from an EMBL/GenBank/DDBJ whole genome shotgun (WGS) entry which is preliminary data.</text>
</comment>
<organism evidence="1 2">
    <name type="scientific">Phytophthora palmivora</name>
    <dbReference type="NCBI Taxonomy" id="4796"/>
    <lineage>
        <taxon>Eukaryota</taxon>
        <taxon>Sar</taxon>
        <taxon>Stramenopiles</taxon>
        <taxon>Oomycota</taxon>
        <taxon>Peronosporomycetes</taxon>
        <taxon>Peronosporales</taxon>
        <taxon>Peronosporaceae</taxon>
        <taxon>Phytophthora</taxon>
    </lineage>
</organism>
<dbReference type="Proteomes" id="UP000237271">
    <property type="component" value="Unassembled WGS sequence"/>
</dbReference>
<evidence type="ECO:0000313" key="1">
    <source>
        <dbReference type="EMBL" id="POM67034.1"/>
    </source>
</evidence>
<accession>A0A2P4XNC7</accession>
<evidence type="ECO:0000313" key="2">
    <source>
        <dbReference type="Proteomes" id="UP000237271"/>
    </source>
</evidence>
<dbReference type="AlphaFoldDB" id="A0A2P4XNC7"/>
<dbReference type="EMBL" id="NCKW01009484">
    <property type="protein sequence ID" value="POM67034.1"/>
    <property type="molecule type" value="Genomic_DNA"/>
</dbReference>
<name>A0A2P4XNC7_9STRA</name>
<dbReference type="OrthoDB" id="111356at2759"/>
<proteinExistence type="predicted"/>
<protein>
    <submittedName>
        <fullName evidence="1">Uncharacterized protein</fullName>
    </submittedName>
</protein>
<sequence>MSTSALIPVSTCSSGTTEGKVSVKDISLNSNKIVLFRRFLPLKGLSRWYMGPTLKRERSWNTRFSRLRRSRRPREGDTDTSFLKRPRSEIEVASTTCACCPVHSASSALYLYAVCKSHCRRCGQLLASKLDTARRRYKFEPLSAQWREYHIALFHELRYWNSNKTSHKTKVPEWQALCQCCKVYVENFNKDPQGYRARLVAARERLHNDAEGEGISCAVPVGINCLHYPIGAARMSDADIKRYTYGRVPDQLKVLSASLEDALESSRVANNHNGRRGVTHETVVGVARLHHFWMVRHQDVERGPYRLVSNEYENEPDLSSSSDLYGPYQIHTPVDQASRSMRLVRNRHVPGLSILLLPFPPVGTLLRSQSATFDALKQERSLL</sequence>
<reference evidence="1 2" key="1">
    <citation type="journal article" date="2017" name="Genome Biol. Evol.">
        <title>Phytophthora megakarya and P. palmivora, closely related causal agents of cacao black pod rot, underwent increases in genome sizes and gene numbers by different mechanisms.</title>
        <authorList>
            <person name="Ali S.S."/>
            <person name="Shao J."/>
            <person name="Lary D.J."/>
            <person name="Kronmiller B."/>
            <person name="Shen D."/>
            <person name="Strem M.D."/>
            <person name="Amoako-Attah I."/>
            <person name="Akrofi A.Y."/>
            <person name="Begoude B.A."/>
            <person name="Ten Hoopen G.M."/>
            <person name="Coulibaly K."/>
            <person name="Kebe B.I."/>
            <person name="Melnick R.L."/>
            <person name="Guiltinan M.J."/>
            <person name="Tyler B.M."/>
            <person name="Meinhardt L.W."/>
            <person name="Bailey B.A."/>
        </authorList>
    </citation>
    <scope>NUCLEOTIDE SEQUENCE [LARGE SCALE GENOMIC DNA]</scope>
    <source>
        <strain evidence="2">sbr112.9</strain>
    </source>
</reference>
<keyword evidence="2" id="KW-1185">Reference proteome</keyword>